<feature type="transmembrane region" description="Helical" evidence="12">
    <location>
        <begin position="211"/>
        <end position="231"/>
    </location>
</feature>
<dbReference type="Gene3D" id="2.60.120.260">
    <property type="entry name" value="Galactose-binding domain-like"/>
    <property type="match status" value="1"/>
</dbReference>
<evidence type="ECO:0000256" key="2">
    <source>
        <dbReference type="ARBA" id="ARBA00006402"/>
    </source>
</evidence>
<dbReference type="InterPro" id="IPR008979">
    <property type="entry name" value="Galactose-bd-like_sf"/>
</dbReference>
<dbReference type="PROSITE" id="PS50109">
    <property type="entry name" value="HIS_KIN"/>
    <property type="match status" value="2"/>
</dbReference>
<keyword evidence="6" id="KW-0547">Nucleotide-binding</keyword>
<feature type="domain" description="Response regulatory" evidence="14">
    <location>
        <begin position="701"/>
        <end position="817"/>
    </location>
</feature>
<accession>A0A7X2KZP8</accession>
<dbReference type="Gene3D" id="3.30.565.10">
    <property type="entry name" value="Histidine kinase-like ATPase, C-terminal domain"/>
    <property type="match status" value="2"/>
</dbReference>
<dbReference type="InterPro" id="IPR011006">
    <property type="entry name" value="CheY-like_superfamily"/>
</dbReference>
<dbReference type="InterPro" id="IPR003661">
    <property type="entry name" value="HisK_dim/P_dom"/>
</dbReference>
<feature type="modified residue" description="4-aspartylphosphate" evidence="11">
    <location>
        <position position="750"/>
    </location>
</feature>
<feature type="domain" description="Histidine kinase" evidence="13">
    <location>
        <begin position="928"/>
        <end position="1026"/>
    </location>
</feature>
<dbReference type="Gene3D" id="3.40.50.2300">
    <property type="match status" value="1"/>
</dbReference>
<dbReference type="Pfam" id="PF00072">
    <property type="entry name" value="Response_reg"/>
    <property type="match status" value="1"/>
</dbReference>
<dbReference type="InterPro" id="IPR036097">
    <property type="entry name" value="HisK_dim/P_sf"/>
</dbReference>
<keyword evidence="9" id="KW-0902">Two-component regulatory system</keyword>
<dbReference type="GO" id="GO:0000155">
    <property type="term" value="F:phosphorelay sensor kinase activity"/>
    <property type="evidence" value="ECO:0007669"/>
    <property type="project" value="InterPro"/>
</dbReference>
<evidence type="ECO:0000256" key="11">
    <source>
        <dbReference type="PROSITE-ProRule" id="PRU00169"/>
    </source>
</evidence>
<dbReference type="GO" id="GO:0009927">
    <property type="term" value="F:histidine phosphotransfer kinase activity"/>
    <property type="evidence" value="ECO:0007669"/>
    <property type="project" value="TreeGrafter"/>
</dbReference>
<evidence type="ECO:0000256" key="3">
    <source>
        <dbReference type="ARBA" id="ARBA00012438"/>
    </source>
</evidence>
<dbReference type="SMART" id="SM00448">
    <property type="entry name" value="REC"/>
    <property type="match status" value="1"/>
</dbReference>
<name>A0A7X2KZP8_9BACL</name>
<dbReference type="Proteomes" id="UP000463051">
    <property type="component" value="Unassembled WGS sequence"/>
</dbReference>
<dbReference type="EC" id="2.7.13.3" evidence="3"/>
<reference evidence="15 16" key="1">
    <citation type="submission" date="2019-11" db="EMBL/GenBank/DDBJ databases">
        <title>Paenibacillus monticola sp. nov., a novel PGPR strain isolated from mountain sample in China.</title>
        <authorList>
            <person name="Zhao Q."/>
            <person name="Li H.-P."/>
            <person name="Zhang J.-L."/>
        </authorList>
    </citation>
    <scope>NUCLEOTIDE SEQUENCE [LARGE SCALE GENOMIC DNA]</scope>
    <source>
        <strain evidence="15 16">LC-T2</strain>
    </source>
</reference>
<feature type="domain" description="Histidine kinase" evidence="13">
    <location>
        <begin position="437"/>
        <end position="655"/>
    </location>
</feature>
<gene>
    <name evidence="15" type="ORF">GJB61_02845</name>
</gene>
<dbReference type="InterPro" id="IPR003594">
    <property type="entry name" value="HATPase_dom"/>
</dbReference>
<dbReference type="SUPFAM" id="SSF52172">
    <property type="entry name" value="CheY-like"/>
    <property type="match status" value="1"/>
</dbReference>
<sequence>MTNKKLFLIILLFLLGLTSFRIFWTSIHPLPIHTHSVKGVLDLRHGGLNEKRIITLDGQWEFYPNALITSSAGQAGSNTLERTYIQVPGNWKAALSNDKQSAYGYASYRLRILTDKKEQSYGMIISGIQASSNLFVNGRVLGNSGTPAGREEQYSAQDIPYSVSFTTDKSELELIIHVANYDNKSTGGIIKPLMFGTEAAINKERLFTVSMQFMVCIVLMLHGLYAVILYLISPRQKVLLYFSLMVICATISILSDDDKLLLVWLPMSLEISVKLILLAYMGTFIFMLQLAQHLLFQKETFHSVRNLSILCGILSFLIIVVPTDIFLFQTLRILYILILFSLSVDVFLLILRSFKNKEDGAVFLLLAATSIISSGLWGIFKNISPLGNTFYPFDLIIAFLGFATFWFKRYFWNAKQTTELTESLQRAIKQKDDFLANTSHELRNPLHGIINIAETILDSEKNSLKEKNVSNLELLISVGRRMSLLLNDLLDLSQLRESNIQLQLGNVRIQSLASGVLDMLKFMTDGKPIRLSMDIQDSFPSVIGDEKRIIQILFNLLQNAVKYTREGTVTIHADVQQQTARIHIMDTGIGMDEETQHRIFKPYEQGDSSLTAMGGGIGLGLSICKQLVELHGGTLSVSSTLGEGSIFTFTLSVSDSSFATVEEGHAFEDPSTAIIHNMLITSSAQTATTVTRNTATVRRPKILAVDDDPVNLKILSGILTTDEYEITTVTSGREAIMKLDAEQWDLLISDVMMPLMSGYELTRLVRERFSMAELPILLLTARSQPEDIYAGFLSGTNDYVSKPVNALELKIRVRSLTDLKQAVKDQLRVEAAYLQAQIQPHFLFNTLNSISALASIDTERMSDMIDAFSAYLRLSFDFLNAEPMIPIERELELVRAYLYIEKERFDGRLEITWDLEDNIHFQLPPLTIQPLVENAVRHGILNRAKGGTVHIAVKLSGEDAEVSITDNGKGMNEEKVAMLLSQSNTDRGIGMLNTHKRLMQVYGKGLHIQSKIEHGTVVSFVIPAESHKHKQRRLN</sequence>
<dbReference type="PROSITE" id="PS50110">
    <property type="entry name" value="RESPONSE_REGULATORY"/>
    <property type="match status" value="1"/>
</dbReference>
<dbReference type="Gene3D" id="1.10.287.130">
    <property type="match status" value="1"/>
</dbReference>
<dbReference type="InterPro" id="IPR004358">
    <property type="entry name" value="Sig_transdc_His_kin-like_C"/>
</dbReference>
<keyword evidence="4 11" id="KW-0597">Phosphoprotein</keyword>
<dbReference type="RefSeq" id="WP_154116895.1">
    <property type="nucleotide sequence ID" value="NZ_WJXB01000001.1"/>
</dbReference>
<evidence type="ECO:0000256" key="6">
    <source>
        <dbReference type="ARBA" id="ARBA00022741"/>
    </source>
</evidence>
<keyword evidence="12" id="KW-1133">Transmembrane helix</keyword>
<dbReference type="PANTHER" id="PTHR43047:SF72">
    <property type="entry name" value="OSMOSENSING HISTIDINE PROTEIN KINASE SLN1"/>
    <property type="match status" value="1"/>
</dbReference>
<keyword evidence="7" id="KW-0418">Kinase</keyword>
<dbReference type="InterPro" id="IPR005467">
    <property type="entry name" value="His_kinase_dom"/>
</dbReference>
<dbReference type="SMART" id="SM00387">
    <property type="entry name" value="HATPase_c"/>
    <property type="match status" value="2"/>
</dbReference>
<dbReference type="InterPro" id="IPR011623">
    <property type="entry name" value="7TMR_DISM_rcpt_extracell_dom1"/>
</dbReference>
<feature type="transmembrane region" description="Helical" evidence="12">
    <location>
        <begin position="389"/>
        <end position="407"/>
    </location>
</feature>
<evidence type="ECO:0000256" key="4">
    <source>
        <dbReference type="ARBA" id="ARBA00022553"/>
    </source>
</evidence>
<dbReference type="AlphaFoldDB" id="A0A7X2KZP8"/>
<proteinExistence type="inferred from homology"/>
<comment type="catalytic activity">
    <reaction evidence="1">
        <text>ATP + protein L-histidine = ADP + protein N-phospho-L-histidine.</text>
        <dbReference type="EC" id="2.7.13.3"/>
    </reaction>
</comment>
<feature type="transmembrane region" description="Helical" evidence="12">
    <location>
        <begin position="238"/>
        <end position="255"/>
    </location>
</feature>
<keyword evidence="16" id="KW-1185">Reference proteome</keyword>
<comment type="similarity">
    <text evidence="2">In the N-terminal section; belongs to the phytochrome family.</text>
</comment>
<organism evidence="15 16">
    <name type="scientific">Paenibacillus monticola</name>
    <dbReference type="NCBI Taxonomy" id="2666075"/>
    <lineage>
        <taxon>Bacteria</taxon>
        <taxon>Bacillati</taxon>
        <taxon>Bacillota</taxon>
        <taxon>Bacilli</taxon>
        <taxon>Bacillales</taxon>
        <taxon>Paenibacillaceae</taxon>
        <taxon>Paenibacillus</taxon>
    </lineage>
</organism>
<dbReference type="CDD" id="cd00082">
    <property type="entry name" value="HisKA"/>
    <property type="match status" value="1"/>
</dbReference>
<dbReference type="Pfam" id="PF02518">
    <property type="entry name" value="HATPase_c"/>
    <property type="match status" value="2"/>
</dbReference>
<dbReference type="PRINTS" id="PR00344">
    <property type="entry name" value="BCTRLSENSOR"/>
</dbReference>
<dbReference type="SMART" id="SM00388">
    <property type="entry name" value="HisKA"/>
    <property type="match status" value="1"/>
</dbReference>
<evidence type="ECO:0000256" key="9">
    <source>
        <dbReference type="ARBA" id="ARBA00023012"/>
    </source>
</evidence>
<feature type="transmembrane region" description="Helical" evidence="12">
    <location>
        <begin position="363"/>
        <end position="383"/>
    </location>
</feature>
<dbReference type="InterPro" id="IPR001789">
    <property type="entry name" value="Sig_transdc_resp-reg_receiver"/>
</dbReference>
<dbReference type="InterPro" id="IPR010559">
    <property type="entry name" value="Sig_transdc_His_kin_internal"/>
</dbReference>
<keyword evidence="5" id="KW-0808">Transferase</keyword>
<feature type="transmembrane region" description="Helical" evidence="12">
    <location>
        <begin position="307"/>
        <end position="327"/>
    </location>
</feature>
<evidence type="ECO:0000256" key="8">
    <source>
        <dbReference type="ARBA" id="ARBA00022840"/>
    </source>
</evidence>
<evidence type="ECO:0000256" key="5">
    <source>
        <dbReference type="ARBA" id="ARBA00022679"/>
    </source>
</evidence>
<feature type="transmembrane region" description="Helical" evidence="12">
    <location>
        <begin position="275"/>
        <end position="295"/>
    </location>
</feature>
<evidence type="ECO:0000256" key="12">
    <source>
        <dbReference type="SAM" id="Phobius"/>
    </source>
</evidence>
<dbReference type="FunFam" id="3.30.565.10:FF:000010">
    <property type="entry name" value="Sensor histidine kinase RcsC"/>
    <property type="match status" value="1"/>
</dbReference>
<dbReference type="InterPro" id="IPR036890">
    <property type="entry name" value="HATPase_C_sf"/>
</dbReference>
<dbReference type="Pfam" id="PF07695">
    <property type="entry name" value="7TMR-DISM_7TM"/>
    <property type="match status" value="1"/>
</dbReference>
<dbReference type="Pfam" id="PF00512">
    <property type="entry name" value="HisKA"/>
    <property type="match status" value="1"/>
</dbReference>
<keyword evidence="12" id="KW-0472">Membrane</keyword>
<evidence type="ECO:0000256" key="1">
    <source>
        <dbReference type="ARBA" id="ARBA00000085"/>
    </source>
</evidence>
<dbReference type="GO" id="GO:0005524">
    <property type="term" value="F:ATP binding"/>
    <property type="evidence" value="ECO:0007669"/>
    <property type="project" value="UniProtKB-KW"/>
</dbReference>
<evidence type="ECO:0000259" key="14">
    <source>
        <dbReference type="PROSITE" id="PS50110"/>
    </source>
</evidence>
<evidence type="ECO:0000313" key="15">
    <source>
        <dbReference type="EMBL" id="MRN51937.1"/>
    </source>
</evidence>
<dbReference type="GO" id="GO:0005886">
    <property type="term" value="C:plasma membrane"/>
    <property type="evidence" value="ECO:0007669"/>
    <property type="project" value="TreeGrafter"/>
</dbReference>
<dbReference type="SUPFAM" id="SSF47384">
    <property type="entry name" value="Homodimeric domain of signal transducing histidine kinase"/>
    <property type="match status" value="1"/>
</dbReference>
<dbReference type="Pfam" id="PF06580">
    <property type="entry name" value="His_kinase"/>
    <property type="match status" value="1"/>
</dbReference>
<dbReference type="SUPFAM" id="SSF55874">
    <property type="entry name" value="ATPase domain of HSP90 chaperone/DNA topoisomerase II/histidine kinase"/>
    <property type="match status" value="2"/>
</dbReference>
<dbReference type="EMBL" id="WJXB01000001">
    <property type="protein sequence ID" value="MRN51937.1"/>
    <property type="molecule type" value="Genomic_DNA"/>
</dbReference>
<evidence type="ECO:0000313" key="16">
    <source>
        <dbReference type="Proteomes" id="UP000463051"/>
    </source>
</evidence>
<dbReference type="SUPFAM" id="SSF49785">
    <property type="entry name" value="Galactose-binding domain-like"/>
    <property type="match status" value="1"/>
</dbReference>
<evidence type="ECO:0000259" key="13">
    <source>
        <dbReference type="PROSITE" id="PS50109"/>
    </source>
</evidence>
<keyword evidence="12" id="KW-0812">Transmembrane</keyword>
<feature type="transmembrane region" description="Helical" evidence="12">
    <location>
        <begin position="333"/>
        <end position="351"/>
    </location>
</feature>
<evidence type="ECO:0000256" key="10">
    <source>
        <dbReference type="ARBA" id="ARBA00074306"/>
    </source>
</evidence>
<keyword evidence="8" id="KW-0067">ATP-binding</keyword>
<protein>
    <recommendedName>
        <fullName evidence="10">Circadian input-output histidine kinase CikA</fullName>
        <ecNumber evidence="3">2.7.13.3</ecNumber>
    </recommendedName>
</protein>
<comment type="caution">
    <text evidence="15">The sequence shown here is derived from an EMBL/GenBank/DDBJ whole genome shotgun (WGS) entry which is preliminary data.</text>
</comment>
<dbReference type="PANTHER" id="PTHR43047">
    <property type="entry name" value="TWO-COMPONENT HISTIDINE PROTEIN KINASE"/>
    <property type="match status" value="1"/>
</dbReference>
<evidence type="ECO:0000256" key="7">
    <source>
        <dbReference type="ARBA" id="ARBA00022777"/>
    </source>
</evidence>